<feature type="transmembrane region" description="Helical" evidence="3">
    <location>
        <begin position="262"/>
        <end position="281"/>
    </location>
</feature>
<dbReference type="GO" id="GO:0000030">
    <property type="term" value="F:mannosyltransferase activity"/>
    <property type="evidence" value="ECO:0007669"/>
    <property type="project" value="TreeGrafter"/>
</dbReference>
<keyword evidence="3" id="KW-0812">Transmembrane</keyword>
<dbReference type="GO" id="GO:0030968">
    <property type="term" value="P:endoplasmic reticulum unfolded protein response"/>
    <property type="evidence" value="ECO:0007669"/>
    <property type="project" value="TreeGrafter"/>
</dbReference>
<comment type="caution">
    <text evidence="4">The sequence shown here is derived from an EMBL/GenBank/DDBJ whole genome shotgun (WGS) entry which is preliminary data.</text>
</comment>
<dbReference type="AlphaFoldDB" id="A0A370XA52"/>
<feature type="transmembrane region" description="Helical" evidence="3">
    <location>
        <begin position="152"/>
        <end position="168"/>
    </location>
</feature>
<protein>
    <submittedName>
        <fullName evidence="4">Tetratricopeptide repeat protein</fullName>
    </submittedName>
</protein>
<keyword evidence="3" id="KW-1133">Transmembrane helix</keyword>
<dbReference type="PANTHER" id="PTHR44227">
    <property type="match status" value="1"/>
</dbReference>
<sequence>MLSFLLNARNWPAAPYPFKVTNVILHLFNGALLAVVLWKLGRTLAYPKANEDVQALHVPDGGQSAPDTRRVAIAALFGAGCWLVHPLLVSTTLYVVQRAAMLSATFILIAILGWMASRTKLIHGYSALALGGMAASAWLCTLLAVLCKANGALLPLMLLLIEWIVLTPRHPMRSPDSKKLMNLAVTIFLILPTIILVGYLIQMLPGAIRDTPNTRGWTVGQRLLTEPRVLTDYLRLLFVPHAYSSGLFNDAFPVSNGWLDPMSTLPCALFILALIGAGFALRKRHPAIALALLFYFAGQLMESGWVPLELYFEHRNYLPAMLLFWPIGLALGQQGPLRLMRTLTAFVVLALMGMLSTQRAALWGNAVQQARMWAAINPDSARAQTSAALYDLQNNHPELAAARLQTALPTHPDDVQISLNLITAECRLGAVNPATIQAARTALSNDRVGNGAAFHWFGDTLALLTKHACKGFDDHDLQSLLDAAWRNPHWRPYPGIRQDLYHLQGSLDLVRQQPQQALQDFDLALEQAPGPAIALRQAAALGTSNYPCLGLLQLDHFAALPKPPESGFSMSRIHAWVLQRQSYWDREIANLRQELANAASPSQCSAQ</sequence>
<accession>A0A370XA52</accession>
<evidence type="ECO:0000256" key="2">
    <source>
        <dbReference type="ARBA" id="ARBA00022803"/>
    </source>
</evidence>
<feature type="transmembrane region" description="Helical" evidence="3">
    <location>
        <begin position="127"/>
        <end position="146"/>
    </location>
</feature>
<name>A0A370XA52_9GAMM</name>
<evidence type="ECO:0000313" key="4">
    <source>
        <dbReference type="EMBL" id="RDS85304.1"/>
    </source>
</evidence>
<reference evidence="4 5" key="1">
    <citation type="submission" date="2018-07" db="EMBL/GenBank/DDBJ databases">
        <title>Dyella monticola sp. nov. and Dyella psychrodurans sp. nov. isolated from monsoon evergreen broad-leaved forest soil of Dinghu Mountain, China.</title>
        <authorList>
            <person name="Gao Z."/>
            <person name="Qiu L."/>
        </authorList>
    </citation>
    <scope>NUCLEOTIDE SEQUENCE [LARGE SCALE GENOMIC DNA]</scope>
    <source>
        <strain evidence="4 5">4MSK11</strain>
    </source>
</reference>
<dbReference type="GO" id="GO:0035269">
    <property type="term" value="P:protein O-linked glycosylation via mannose"/>
    <property type="evidence" value="ECO:0007669"/>
    <property type="project" value="TreeGrafter"/>
</dbReference>
<feature type="transmembrane region" description="Helical" evidence="3">
    <location>
        <begin position="71"/>
        <end position="89"/>
    </location>
</feature>
<feature type="transmembrane region" description="Helical" evidence="3">
    <location>
        <begin position="180"/>
        <end position="201"/>
    </location>
</feature>
<feature type="transmembrane region" description="Helical" evidence="3">
    <location>
        <begin position="20"/>
        <end position="38"/>
    </location>
</feature>
<dbReference type="SUPFAM" id="SSF48452">
    <property type="entry name" value="TPR-like"/>
    <property type="match status" value="1"/>
</dbReference>
<feature type="transmembrane region" description="Helical" evidence="3">
    <location>
        <begin position="288"/>
        <end position="308"/>
    </location>
</feature>
<keyword evidence="3" id="KW-0472">Membrane</keyword>
<keyword evidence="1" id="KW-0677">Repeat</keyword>
<evidence type="ECO:0000256" key="1">
    <source>
        <dbReference type="ARBA" id="ARBA00022737"/>
    </source>
</evidence>
<evidence type="ECO:0000256" key="3">
    <source>
        <dbReference type="SAM" id="Phobius"/>
    </source>
</evidence>
<dbReference type="PANTHER" id="PTHR44227:SF3">
    <property type="entry name" value="PROTEIN O-MANNOSYL-TRANSFERASE TMTC4"/>
    <property type="match status" value="1"/>
</dbReference>
<feature type="transmembrane region" description="Helical" evidence="3">
    <location>
        <begin position="95"/>
        <end position="115"/>
    </location>
</feature>
<gene>
    <name evidence="4" type="ORF">DWU99_07165</name>
</gene>
<dbReference type="EMBL" id="QRBF01000002">
    <property type="protein sequence ID" value="RDS85304.1"/>
    <property type="molecule type" value="Genomic_DNA"/>
</dbReference>
<evidence type="ECO:0000313" key="5">
    <source>
        <dbReference type="Proteomes" id="UP000255334"/>
    </source>
</evidence>
<dbReference type="InterPro" id="IPR052346">
    <property type="entry name" value="O-mannosyl-transferase_TMTC"/>
</dbReference>
<dbReference type="Gene3D" id="1.25.40.10">
    <property type="entry name" value="Tetratricopeptide repeat domain"/>
    <property type="match status" value="1"/>
</dbReference>
<dbReference type="Proteomes" id="UP000255334">
    <property type="component" value="Unassembled WGS sequence"/>
</dbReference>
<keyword evidence="5" id="KW-1185">Reference proteome</keyword>
<organism evidence="4 5">
    <name type="scientific">Dyella psychrodurans</name>
    <dbReference type="NCBI Taxonomy" id="1927960"/>
    <lineage>
        <taxon>Bacteria</taxon>
        <taxon>Pseudomonadati</taxon>
        <taxon>Pseudomonadota</taxon>
        <taxon>Gammaproteobacteria</taxon>
        <taxon>Lysobacterales</taxon>
        <taxon>Rhodanobacteraceae</taxon>
        <taxon>Dyella</taxon>
    </lineage>
</organism>
<dbReference type="InterPro" id="IPR011990">
    <property type="entry name" value="TPR-like_helical_dom_sf"/>
</dbReference>
<keyword evidence="2" id="KW-0802">TPR repeat</keyword>
<proteinExistence type="predicted"/>